<dbReference type="GO" id="GO:0004527">
    <property type="term" value="F:exonuclease activity"/>
    <property type="evidence" value="ECO:0007669"/>
    <property type="project" value="UniProtKB-KW"/>
</dbReference>
<dbReference type="EMBL" id="CP136864">
    <property type="protein sequence ID" value="WOJ93847.1"/>
    <property type="molecule type" value="Genomic_DNA"/>
</dbReference>
<accession>A0ABZ0I2X8</accession>
<dbReference type="InterPro" id="IPR012337">
    <property type="entry name" value="RNaseH-like_sf"/>
</dbReference>
<evidence type="ECO:0000259" key="4">
    <source>
        <dbReference type="SMART" id="SM00479"/>
    </source>
</evidence>
<organism evidence="5 6">
    <name type="scientific">Congregibacter variabilis</name>
    <dbReference type="NCBI Taxonomy" id="3081200"/>
    <lineage>
        <taxon>Bacteria</taxon>
        <taxon>Pseudomonadati</taxon>
        <taxon>Pseudomonadota</taxon>
        <taxon>Gammaproteobacteria</taxon>
        <taxon>Cellvibrionales</taxon>
        <taxon>Halieaceae</taxon>
        <taxon>Congregibacter</taxon>
    </lineage>
</organism>
<dbReference type="Pfam" id="PF00929">
    <property type="entry name" value="RNase_T"/>
    <property type="match status" value="1"/>
</dbReference>
<keyword evidence="1" id="KW-0540">Nuclease</keyword>
<gene>
    <name evidence="5" type="ORF">R0135_01445</name>
</gene>
<sequence>MWRLKLRRWRWSRRVQLPPDIAAVWDAPLPGTSSSLRDLSFLVCDAEMSGLDPAQAELLSLGWVRVDGLEIALGTAGHHLIRNRRSVGQSAAIHQLRDCELSAADDVSEVLHAFLKAARGCVLVFHNAALDTAFLDRAAKRVFGTPLLLPTVDTLLLEQRLLQRQERPIGQGDLRLGACRDRYGLISHEAHNALADALATAELLLAHVARRGPDLTLRQLL</sequence>
<keyword evidence="2" id="KW-0378">Hydrolase</keyword>
<dbReference type="PANTHER" id="PTHR30231:SF4">
    <property type="entry name" value="PROTEIN NEN2"/>
    <property type="match status" value="1"/>
</dbReference>
<keyword evidence="3 5" id="KW-0269">Exonuclease</keyword>
<dbReference type="InterPro" id="IPR036397">
    <property type="entry name" value="RNaseH_sf"/>
</dbReference>
<dbReference type="Gene3D" id="3.30.420.10">
    <property type="entry name" value="Ribonuclease H-like superfamily/Ribonuclease H"/>
    <property type="match status" value="1"/>
</dbReference>
<feature type="domain" description="Exonuclease" evidence="4">
    <location>
        <begin position="40"/>
        <end position="213"/>
    </location>
</feature>
<dbReference type="SMART" id="SM00479">
    <property type="entry name" value="EXOIII"/>
    <property type="match status" value="1"/>
</dbReference>
<evidence type="ECO:0000313" key="6">
    <source>
        <dbReference type="Proteomes" id="UP001626537"/>
    </source>
</evidence>
<reference evidence="5 6" key="1">
    <citation type="submission" date="2023-10" db="EMBL/GenBank/DDBJ databases">
        <title>Two novel species belonging to the OM43/NOR5 clade.</title>
        <authorList>
            <person name="Park M."/>
        </authorList>
    </citation>
    <scope>NUCLEOTIDE SEQUENCE [LARGE SCALE GENOMIC DNA]</scope>
    <source>
        <strain evidence="5 6">IMCC43200</strain>
    </source>
</reference>
<dbReference type="CDD" id="cd06127">
    <property type="entry name" value="DEDDh"/>
    <property type="match status" value="1"/>
</dbReference>
<dbReference type="PANTHER" id="PTHR30231">
    <property type="entry name" value="DNA POLYMERASE III SUBUNIT EPSILON"/>
    <property type="match status" value="1"/>
</dbReference>
<protein>
    <submittedName>
        <fullName evidence="5">3'-5' exonuclease</fullName>
    </submittedName>
</protein>
<evidence type="ECO:0000256" key="3">
    <source>
        <dbReference type="ARBA" id="ARBA00022839"/>
    </source>
</evidence>
<dbReference type="RefSeq" id="WP_407348487.1">
    <property type="nucleotide sequence ID" value="NZ_CP136864.1"/>
</dbReference>
<proteinExistence type="predicted"/>
<evidence type="ECO:0000313" key="5">
    <source>
        <dbReference type="EMBL" id="WOJ93847.1"/>
    </source>
</evidence>
<keyword evidence="6" id="KW-1185">Reference proteome</keyword>
<dbReference type="InterPro" id="IPR013520">
    <property type="entry name" value="Ribonucl_H"/>
</dbReference>
<dbReference type="Proteomes" id="UP001626537">
    <property type="component" value="Chromosome"/>
</dbReference>
<dbReference type="SUPFAM" id="SSF53098">
    <property type="entry name" value="Ribonuclease H-like"/>
    <property type="match status" value="1"/>
</dbReference>
<evidence type="ECO:0000256" key="1">
    <source>
        <dbReference type="ARBA" id="ARBA00022722"/>
    </source>
</evidence>
<evidence type="ECO:0000256" key="2">
    <source>
        <dbReference type="ARBA" id="ARBA00022801"/>
    </source>
</evidence>
<name>A0ABZ0I2X8_9GAMM</name>